<accession>A0A1G9XYM0</accession>
<keyword evidence="1" id="KW-1133">Transmembrane helix</keyword>
<keyword evidence="3" id="KW-1185">Reference proteome</keyword>
<dbReference type="STRING" id="660521.SAMN04487949_3187"/>
<organism evidence="2 3">
    <name type="scientific">Halogranum gelatinilyticum</name>
    <dbReference type="NCBI Taxonomy" id="660521"/>
    <lineage>
        <taxon>Archaea</taxon>
        <taxon>Methanobacteriati</taxon>
        <taxon>Methanobacteriota</taxon>
        <taxon>Stenosarchaea group</taxon>
        <taxon>Halobacteria</taxon>
        <taxon>Halobacteriales</taxon>
        <taxon>Haloferacaceae</taxon>
    </lineage>
</organism>
<keyword evidence="1" id="KW-0472">Membrane</keyword>
<dbReference type="OrthoDB" id="307936at2157"/>
<feature type="transmembrane region" description="Helical" evidence="1">
    <location>
        <begin position="48"/>
        <end position="64"/>
    </location>
</feature>
<feature type="transmembrane region" description="Helical" evidence="1">
    <location>
        <begin position="76"/>
        <end position="95"/>
    </location>
</feature>
<gene>
    <name evidence="2" type="ORF">SAMN04487949_3187</name>
</gene>
<proteinExistence type="predicted"/>
<dbReference type="Proteomes" id="UP000199451">
    <property type="component" value="Unassembled WGS sequence"/>
</dbReference>
<dbReference type="EMBL" id="FNHL01000004">
    <property type="protein sequence ID" value="SDN01932.1"/>
    <property type="molecule type" value="Genomic_DNA"/>
</dbReference>
<feature type="transmembrane region" description="Helical" evidence="1">
    <location>
        <begin position="20"/>
        <end position="42"/>
    </location>
</feature>
<dbReference type="RefSeq" id="WP_089698973.1">
    <property type="nucleotide sequence ID" value="NZ_FNHL01000004.1"/>
</dbReference>
<evidence type="ECO:0000256" key="1">
    <source>
        <dbReference type="SAM" id="Phobius"/>
    </source>
</evidence>
<reference evidence="3" key="1">
    <citation type="submission" date="2016-10" db="EMBL/GenBank/DDBJ databases">
        <authorList>
            <person name="Varghese N."/>
            <person name="Submissions S."/>
        </authorList>
    </citation>
    <scope>NUCLEOTIDE SEQUENCE [LARGE SCALE GENOMIC DNA]</scope>
    <source>
        <strain evidence="3">CGMCC 1.10119</strain>
    </source>
</reference>
<dbReference type="AlphaFoldDB" id="A0A1G9XYM0"/>
<keyword evidence="1" id="KW-0812">Transmembrane</keyword>
<protein>
    <submittedName>
        <fullName evidence="2">Uncharacterized protein</fullName>
    </submittedName>
</protein>
<name>A0A1G9XYM0_9EURY</name>
<feature type="transmembrane region" description="Helical" evidence="1">
    <location>
        <begin position="107"/>
        <end position="127"/>
    </location>
</feature>
<evidence type="ECO:0000313" key="2">
    <source>
        <dbReference type="EMBL" id="SDN01932.1"/>
    </source>
</evidence>
<sequence length="140" mass="14888">MSDESERSARTGGGVLQSLLVVFGLNGASNVVLSLAVAPLLVNEPWNFATSWSLLLTVVVVVALRRWGLGPTVREAWTFGITALVATVVFIPFGVGDPRLSGSLYPVLRGILSCVAILAFAGFVTTLGMDDLRRVVKTEK</sequence>
<evidence type="ECO:0000313" key="3">
    <source>
        <dbReference type="Proteomes" id="UP000199451"/>
    </source>
</evidence>